<accession>A0A251R2J4</accession>
<name>A0A251R2J4_PRUPE</name>
<keyword evidence="1" id="KW-0862">Zinc</keyword>
<dbReference type="AlphaFoldDB" id="A0A251R2J4"/>
<dbReference type="FunFam" id="3.30.40.10:FF:000660">
    <property type="entry name" value="RING/U-box superfamily protein"/>
    <property type="match status" value="1"/>
</dbReference>
<evidence type="ECO:0000259" key="3">
    <source>
        <dbReference type="PROSITE" id="PS50089"/>
    </source>
</evidence>
<evidence type="ECO:0000256" key="2">
    <source>
        <dbReference type="SAM" id="MobiDB-lite"/>
    </source>
</evidence>
<dbReference type="eggNOG" id="KOG1039">
    <property type="taxonomic scope" value="Eukaryota"/>
</dbReference>
<dbReference type="EMBL" id="CM007651">
    <property type="protein sequence ID" value="ONI30217.1"/>
    <property type="molecule type" value="Genomic_DNA"/>
</dbReference>
<dbReference type="Pfam" id="PF13920">
    <property type="entry name" value="zf-C3HC4_3"/>
    <property type="match status" value="1"/>
</dbReference>
<gene>
    <name evidence="4" type="ORF">PRUPE_1G238300</name>
</gene>
<sequence length="308" mass="35735">MSPTPNIHQQKQNQTNSHPKRSLFSSYPSPSFRFRLSVPSLFSVLTQKVEHMWQAQASKSSYGESIKALEADIQHANSLAAALPKDYGGNCIQMRLSYSPFAPIFLYFIEWMDYSCTDILPNYLGLLHIIVYKVYMDGMPSMSSKEQKVTLREFYAVIYPYLRQLEGEFNELEDNNNHNYNNKKSRCTDVLSRKKMEGWRKLSDKDQDRDDECGICMENCTKMVLPNCGHSMCITCFHNWNARSQSCPFCRDSLKRVSSRDLWVLTSNSDVIDTVTLARENLRRFYLYIENLPVVVPATHVVVYDYML</sequence>
<dbReference type="PANTHER" id="PTHR15315:SF22">
    <property type="entry name" value="OS01G0905700 PROTEIN"/>
    <property type="match status" value="1"/>
</dbReference>
<dbReference type="Gene3D" id="3.30.40.10">
    <property type="entry name" value="Zinc/RING finger domain, C3HC4 (zinc finger)"/>
    <property type="match status" value="1"/>
</dbReference>
<dbReference type="GO" id="GO:0008270">
    <property type="term" value="F:zinc ion binding"/>
    <property type="evidence" value="ECO:0007669"/>
    <property type="project" value="UniProtKB-KW"/>
</dbReference>
<organism evidence="4 5">
    <name type="scientific">Prunus persica</name>
    <name type="common">Peach</name>
    <name type="synonym">Amygdalus persica</name>
    <dbReference type="NCBI Taxonomy" id="3760"/>
    <lineage>
        <taxon>Eukaryota</taxon>
        <taxon>Viridiplantae</taxon>
        <taxon>Streptophyta</taxon>
        <taxon>Embryophyta</taxon>
        <taxon>Tracheophyta</taxon>
        <taxon>Spermatophyta</taxon>
        <taxon>Magnoliopsida</taxon>
        <taxon>eudicotyledons</taxon>
        <taxon>Gunneridae</taxon>
        <taxon>Pentapetalae</taxon>
        <taxon>rosids</taxon>
        <taxon>fabids</taxon>
        <taxon>Rosales</taxon>
        <taxon>Rosaceae</taxon>
        <taxon>Amygdaloideae</taxon>
        <taxon>Amygdaleae</taxon>
        <taxon>Prunus</taxon>
    </lineage>
</organism>
<dbReference type="Gramene" id="ONI30216">
    <property type="protein sequence ID" value="ONI30216"/>
    <property type="gene ID" value="PRUPE_1G238300"/>
</dbReference>
<dbReference type="InterPro" id="IPR013083">
    <property type="entry name" value="Znf_RING/FYVE/PHD"/>
</dbReference>
<keyword evidence="5" id="KW-1185">Reference proteome</keyword>
<dbReference type="GO" id="GO:0061630">
    <property type="term" value="F:ubiquitin protein ligase activity"/>
    <property type="evidence" value="ECO:0000318"/>
    <property type="project" value="GO_Central"/>
</dbReference>
<feature type="region of interest" description="Disordered" evidence="2">
    <location>
        <begin position="1"/>
        <end position="24"/>
    </location>
</feature>
<dbReference type="EMBL" id="CM007651">
    <property type="protein sequence ID" value="ONI30216.1"/>
    <property type="molecule type" value="Genomic_DNA"/>
</dbReference>
<reference evidence="4" key="2">
    <citation type="submission" date="2016-12" db="EMBL/GenBank/DDBJ databases">
        <title>WGS assembly of Prunus persica.</title>
        <authorList>
            <person name="Verde I."/>
            <person name="Jenkins J."/>
            <person name="Dondini L."/>
            <person name="Micali S."/>
            <person name="Pagliarani G."/>
            <person name="Vendramin E."/>
            <person name="Paris R."/>
            <person name="Aramini V."/>
            <person name="Gazza L."/>
            <person name="Rossini L."/>
            <person name="Bassi D."/>
            <person name="Troggio M."/>
            <person name="Shu S."/>
            <person name="Grimwood J.H."/>
            <person name="Tartarini S."/>
            <person name="Dettori M.T."/>
            <person name="Schmutz J."/>
        </authorList>
    </citation>
    <scope>NUCLEOTIDE SEQUENCE</scope>
</reference>
<dbReference type="SMART" id="SM00184">
    <property type="entry name" value="RING"/>
    <property type="match status" value="1"/>
</dbReference>
<dbReference type="SUPFAM" id="SSF57850">
    <property type="entry name" value="RING/U-box"/>
    <property type="match status" value="1"/>
</dbReference>
<dbReference type="Gramene" id="ONI30217">
    <property type="protein sequence ID" value="ONI30217"/>
    <property type="gene ID" value="PRUPE_1G238300"/>
</dbReference>
<dbReference type="InterPro" id="IPR001841">
    <property type="entry name" value="Znf_RING"/>
</dbReference>
<proteinExistence type="predicted"/>
<reference evidence="4 5" key="1">
    <citation type="journal article" date="2013" name="Nat. Genet.">
        <title>The high-quality draft genome of peach (Prunus persica) identifies unique patterns of genetic diversity, domestication and genome evolution.</title>
        <authorList>
            <consortium name="International Peach Genome Initiative"/>
            <person name="Verde I."/>
            <person name="Abbott A.G."/>
            <person name="Scalabrin S."/>
            <person name="Jung S."/>
            <person name="Shu S."/>
            <person name="Marroni F."/>
            <person name="Zhebentyayeva T."/>
            <person name="Dettori M.T."/>
            <person name="Grimwood J."/>
            <person name="Cattonaro F."/>
            <person name="Zuccolo A."/>
            <person name="Rossini L."/>
            <person name="Jenkins J."/>
            <person name="Vendramin E."/>
            <person name="Meisel L.A."/>
            <person name="Decroocq V."/>
            <person name="Sosinski B."/>
            <person name="Prochnik S."/>
            <person name="Mitros T."/>
            <person name="Policriti A."/>
            <person name="Cipriani G."/>
            <person name="Dondini L."/>
            <person name="Ficklin S."/>
            <person name="Goodstein D.M."/>
            <person name="Xuan P."/>
            <person name="Del Fabbro C."/>
            <person name="Aramini V."/>
            <person name="Copetti D."/>
            <person name="Gonzalez S."/>
            <person name="Horner D.S."/>
            <person name="Falchi R."/>
            <person name="Lucas S."/>
            <person name="Mica E."/>
            <person name="Maldonado J."/>
            <person name="Lazzari B."/>
            <person name="Bielenberg D."/>
            <person name="Pirona R."/>
            <person name="Miculan M."/>
            <person name="Barakat A."/>
            <person name="Testolin R."/>
            <person name="Stella A."/>
            <person name="Tartarini S."/>
            <person name="Tonutti P."/>
            <person name="Arus P."/>
            <person name="Orellana A."/>
            <person name="Wells C."/>
            <person name="Main D."/>
            <person name="Vizzotto G."/>
            <person name="Silva H."/>
            <person name="Salamini F."/>
            <person name="Schmutz J."/>
            <person name="Morgante M."/>
            <person name="Rokhsar D.S."/>
        </authorList>
    </citation>
    <scope>NUCLEOTIDE SEQUENCE [LARGE SCALE GENOMIC DNA]</scope>
    <source>
        <strain evidence="5">cv. Nemared</strain>
    </source>
</reference>
<dbReference type="STRING" id="3760.A0A251R2J4"/>
<dbReference type="PANTHER" id="PTHR15315">
    <property type="entry name" value="RING FINGER PROTEIN 41, 151"/>
    <property type="match status" value="1"/>
</dbReference>
<dbReference type="GO" id="GO:0016567">
    <property type="term" value="P:protein ubiquitination"/>
    <property type="evidence" value="ECO:0000318"/>
    <property type="project" value="GO_Central"/>
</dbReference>
<feature type="compositionally biased region" description="Polar residues" evidence="2">
    <location>
        <begin position="1"/>
        <end position="17"/>
    </location>
</feature>
<feature type="domain" description="RING-type" evidence="3">
    <location>
        <begin position="213"/>
        <end position="251"/>
    </location>
</feature>
<evidence type="ECO:0000256" key="1">
    <source>
        <dbReference type="PROSITE-ProRule" id="PRU00175"/>
    </source>
</evidence>
<keyword evidence="1" id="KW-0479">Metal-binding</keyword>
<keyword evidence="1" id="KW-0863">Zinc-finger</keyword>
<dbReference type="OrthoDB" id="1630758at2759"/>
<evidence type="ECO:0000313" key="4">
    <source>
        <dbReference type="EMBL" id="ONI30216.1"/>
    </source>
</evidence>
<evidence type="ECO:0000313" key="5">
    <source>
        <dbReference type="Proteomes" id="UP000006882"/>
    </source>
</evidence>
<dbReference type="Proteomes" id="UP000006882">
    <property type="component" value="Chromosome G1"/>
</dbReference>
<protein>
    <recommendedName>
        <fullName evidence="3">RING-type domain-containing protein</fullName>
    </recommendedName>
</protein>
<dbReference type="PROSITE" id="PS50089">
    <property type="entry name" value="ZF_RING_2"/>
    <property type="match status" value="1"/>
</dbReference>